<dbReference type="RefSeq" id="WP_141280829.1">
    <property type="nucleotide sequence ID" value="NZ_BAAARZ010000006.1"/>
</dbReference>
<organism evidence="1 2">
    <name type="scientific">Pseudonocardia hydrocarbonoxydans</name>
    <dbReference type="NCBI Taxonomy" id="76726"/>
    <lineage>
        <taxon>Bacteria</taxon>
        <taxon>Bacillati</taxon>
        <taxon>Actinomycetota</taxon>
        <taxon>Actinomycetes</taxon>
        <taxon>Pseudonocardiales</taxon>
        <taxon>Pseudonocardiaceae</taxon>
        <taxon>Pseudonocardia</taxon>
    </lineage>
</organism>
<dbReference type="EMBL" id="BJNG01000037">
    <property type="protein sequence ID" value="GEC21866.1"/>
    <property type="molecule type" value="Genomic_DNA"/>
</dbReference>
<dbReference type="AlphaFoldDB" id="A0A4Y3WWU9"/>
<proteinExistence type="predicted"/>
<protein>
    <submittedName>
        <fullName evidence="1">Uncharacterized protein</fullName>
    </submittedName>
</protein>
<comment type="caution">
    <text evidence="1">The sequence shown here is derived from an EMBL/GenBank/DDBJ whole genome shotgun (WGS) entry which is preliminary data.</text>
</comment>
<keyword evidence="2" id="KW-1185">Reference proteome</keyword>
<dbReference type="Proteomes" id="UP000320338">
    <property type="component" value="Unassembled WGS sequence"/>
</dbReference>
<gene>
    <name evidence="1" type="ORF">PHY01_41490</name>
</gene>
<name>A0A4Y3WWU9_9PSEU</name>
<accession>A0A4Y3WWU9</accession>
<sequence>MTDWKNDFMARMPAGFGDIAPGAGAPTEYDYAGNVVGFARTEDELYANRAQQALAIREAGGAAGVLDPARLDKDDRSKALPVLARYGVKTPERITHAMTVAGQVELALTPDNPHLDVRTVPVDQIQDRVREHIAQKQREAYLNTESAVLRQQAAHGVVSAFRASFSDVLAEKEIRDEFDQARDEFLAALPIVGGCRSIADAGLLDETGEGVAAWWRAVKSAQRMDKIVELLVWFAAPAKVQALGSLRRSMESGEILALSAEPVDTLTYMGALAARGIDHHEHLRRPADAAPFALYAAQVEAGCTLGLPTSAEEFEARSLSFNPYAVIADAMSADV</sequence>
<evidence type="ECO:0000313" key="1">
    <source>
        <dbReference type="EMBL" id="GEC21866.1"/>
    </source>
</evidence>
<reference evidence="1 2" key="1">
    <citation type="submission" date="2019-06" db="EMBL/GenBank/DDBJ databases">
        <title>Whole genome shotgun sequence of Pseudonocardia hydrocarbonoxydans NBRC 14498.</title>
        <authorList>
            <person name="Hosoyama A."/>
            <person name="Uohara A."/>
            <person name="Ohji S."/>
            <person name="Ichikawa N."/>
        </authorList>
    </citation>
    <scope>NUCLEOTIDE SEQUENCE [LARGE SCALE GENOMIC DNA]</scope>
    <source>
        <strain evidence="1 2">NBRC 14498</strain>
    </source>
</reference>
<evidence type="ECO:0000313" key="2">
    <source>
        <dbReference type="Proteomes" id="UP000320338"/>
    </source>
</evidence>